<dbReference type="InterPro" id="IPR027417">
    <property type="entry name" value="P-loop_NTPase"/>
</dbReference>
<evidence type="ECO:0000256" key="7">
    <source>
        <dbReference type="ARBA" id="ARBA00022967"/>
    </source>
</evidence>
<dbReference type="InterPro" id="IPR017871">
    <property type="entry name" value="ABC_transporter-like_CS"/>
</dbReference>
<dbReference type="InterPro" id="IPR015856">
    <property type="entry name" value="ABC_transpr_CbiO/EcfA_su"/>
</dbReference>
<evidence type="ECO:0000256" key="3">
    <source>
        <dbReference type="ARBA" id="ARBA00022448"/>
    </source>
</evidence>
<keyword evidence="3" id="KW-0813">Transport</keyword>
<dbReference type="FunFam" id="3.40.50.300:FF:000224">
    <property type="entry name" value="Energy-coupling factor transporter ATP-binding protein EcfA"/>
    <property type="match status" value="1"/>
</dbReference>
<dbReference type="NCBIfam" id="TIGR04520">
    <property type="entry name" value="ECF_ATPase_1"/>
    <property type="match status" value="1"/>
</dbReference>
<dbReference type="CDD" id="cd03225">
    <property type="entry name" value="ABC_cobalt_CbiO_domain1"/>
    <property type="match status" value="1"/>
</dbReference>
<protein>
    <recommendedName>
        <fullName evidence="9">ABC transporter domain-containing protein</fullName>
    </recommendedName>
</protein>
<dbReference type="GO" id="GO:0042626">
    <property type="term" value="F:ATPase-coupled transmembrane transporter activity"/>
    <property type="evidence" value="ECO:0007669"/>
    <property type="project" value="TreeGrafter"/>
</dbReference>
<keyword evidence="6" id="KW-0067">ATP-binding</keyword>
<gene>
    <name evidence="10" type="ORF">ASZ90_019805</name>
</gene>
<evidence type="ECO:0000256" key="5">
    <source>
        <dbReference type="ARBA" id="ARBA00022741"/>
    </source>
</evidence>
<dbReference type="PROSITE" id="PS00211">
    <property type="entry name" value="ABC_TRANSPORTER_1"/>
    <property type="match status" value="1"/>
</dbReference>
<evidence type="ECO:0000256" key="2">
    <source>
        <dbReference type="ARBA" id="ARBA00005417"/>
    </source>
</evidence>
<dbReference type="EMBL" id="LNQE01001908">
    <property type="protein sequence ID" value="KUG02811.1"/>
    <property type="molecule type" value="Genomic_DNA"/>
</dbReference>
<dbReference type="AlphaFoldDB" id="A0A0W8E2I5"/>
<proteinExistence type="inferred from homology"/>
<evidence type="ECO:0000256" key="6">
    <source>
        <dbReference type="ARBA" id="ARBA00022840"/>
    </source>
</evidence>
<dbReference type="InterPro" id="IPR050095">
    <property type="entry name" value="ECF_ABC_transporter_ATP-bd"/>
</dbReference>
<dbReference type="SUPFAM" id="SSF52540">
    <property type="entry name" value="P-loop containing nucleoside triphosphate hydrolases"/>
    <property type="match status" value="1"/>
</dbReference>
<dbReference type="SMART" id="SM00382">
    <property type="entry name" value="AAA"/>
    <property type="match status" value="1"/>
</dbReference>
<dbReference type="InterPro" id="IPR003439">
    <property type="entry name" value="ABC_transporter-like_ATP-bd"/>
</dbReference>
<keyword evidence="7" id="KW-1278">Translocase</keyword>
<comment type="similarity">
    <text evidence="2">Belongs to the ABC transporter superfamily.</text>
</comment>
<dbReference type="InterPro" id="IPR030947">
    <property type="entry name" value="EcfA_1"/>
</dbReference>
<dbReference type="GO" id="GO:0005524">
    <property type="term" value="F:ATP binding"/>
    <property type="evidence" value="ECO:0007669"/>
    <property type="project" value="UniProtKB-KW"/>
</dbReference>
<dbReference type="InterPro" id="IPR003593">
    <property type="entry name" value="AAA+_ATPase"/>
</dbReference>
<reference evidence="10" key="1">
    <citation type="journal article" date="2015" name="Proc. Natl. Acad. Sci. U.S.A.">
        <title>Networks of energetic and metabolic interactions define dynamics in microbial communities.</title>
        <authorList>
            <person name="Embree M."/>
            <person name="Liu J.K."/>
            <person name="Al-Bassam M.M."/>
            <person name="Zengler K."/>
        </authorList>
    </citation>
    <scope>NUCLEOTIDE SEQUENCE</scope>
</reference>
<dbReference type="GO" id="GO:0043190">
    <property type="term" value="C:ATP-binding cassette (ABC) transporter complex"/>
    <property type="evidence" value="ECO:0007669"/>
    <property type="project" value="TreeGrafter"/>
</dbReference>
<evidence type="ECO:0000313" key="10">
    <source>
        <dbReference type="EMBL" id="KUG02811.1"/>
    </source>
</evidence>
<evidence type="ECO:0000259" key="9">
    <source>
        <dbReference type="PROSITE" id="PS50893"/>
    </source>
</evidence>
<dbReference type="PROSITE" id="PS50893">
    <property type="entry name" value="ABC_TRANSPORTER_2"/>
    <property type="match status" value="1"/>
</dbReference>
<evidence type="ECO:0000256" key="4">
    <source>
        <dbReference type="ARBA" id="ARBA00022475"/>
    </source>
</evidence>
<dbReference type="GO" id="GO:0016887">
    <property type="term" value="F:ATP hydrolysis activity"/>
    <property type="evidence" value="ECO:0007669"/>
    <property type="project" value="InterPro"/>
</dbReference>
<keyword evidence="8" id="KW-0472">Membrane</keyword>
<dbReference type="PANTHER" id="PTHR43553:SF24">
    <property type="entry name" value="ENERGY-COUPLING FACTOR TRANSPORTER ATP-BINDING PROTEIN ECFA1"/>
    <property type="match status" value="1"/>
</dbReference>
<dbReference type="PANTHER" id="PTHR43553">
    <property type="entry name" value="HEAVY METAL TRANSPORTER"/>
    <property type="match status" value="1"/>
</dbReference>
<keyword evidence="4" id="KW-1003">Cell membrane</keyword>
<keyword evidence="5" id="KW-0547">Nucleotide-binding</keyword>
<feature type="domain" description="ABC transporter" evidence="9">
    <location>
        <begin position="6"/>
        <end position="243"/>
    </location>
</feature>
<accession>A0A0W8E2I5</accession>
<evidence type="ECO:0000256" key="1">
    <source>
        <dbReference type="ARBA" id="ARBA00004236"/>
    </source>
</evidence>
<dbReference type="Gene3D" id="3.40.50.300">
    <property type="entry name" value="P-loop containing nucleotide triphosphate hydrolases"/>
    <property type="match status" value="1"/>
</dbReference>
<dbReference type="Pfam" id="PF00005">
    <property type="entry name" value="ABC_tran"/>
    <property type="match status" value="1"/>
</dbReference>
<sequence>MNGHGIELINVSKEFTNPDSHKAALTNINLTIHKGEYIGVLGLNQSGKSTLARLLNGLLKPSLGRILVNGMAMDSSEQIREIRQLIGIVFQNPDNQLICPVVEEEIAFGPENLGLSPTEVNKRVTWALQIVDMQEMRYHAPHLLSGGQKQKIALASVLAMEPSYLVLDEPTSMLDPVSRWEVLEHLRKINKENHITIILISHNPEDLLDANRLIVLHEGTIYMQGTPREVYTDMEKLTAIGLKPPGLYQLIKQLEEEGYIIDDNTETIPQLVDKICQQ</sequence>
<evidence type="ECO:0000256" key="8">
    <source>
        <dbReference type="ARBA" id="ARBA00023136"/>
    </source>
</evidence>
<comment type="subcellular location">
    <subcellularLocation>
        <location evidence="1">Cell membrane</location>
    </subcellularLocation>
</comment>
<organism evidence="10">
    <name type="scientific">hydrocarbon metagenome</name>
    <dbReference type="NCBI Taxonomy" id="938273"/>
    <lineage>
        <taxon>unclassified sequences</taxon>
        <taxon>metagenomes</taxon>
        <taxon>ecological metagenomes</taxon>
    </lineage>
</organism>
<name>A0A0W8E2I5_9ZZZZ</name>
<comment type="caution">
    <text evidence="10">The sequence shown here is derived from an EMBL/GenBank/DDBJ whole genome shotgun (WGS) entry which is preliminary data.</text>
</comment>